<accession>A0A086P6M8</accession>
<dbReference type="STRING" id="76947.GCA_002080435_02663"/>
<dbReference type="RefSeq" id="WP_037467895.1">
    <property type="nucleotide sequence ID" value="NZ_BCZD01000052.1"/>
</dbReference>
<gene>
    <name evidence="1" type="ORF">BV98_003164</name>
</gene>
<protein>
    <recommendedName>
        <fullName evidence="3">Single-stranded DNA endonuclease</fullName>
    </recommendedName>
</protein>
<reference evidence="1" key="1">
    <citation type="submission" date="2014-08" db="EMBL/GenBank/DDBJ databases">
        <title>Draft genome sequences of Sphingobium herbicidovorans.</title>
        <authorList>
            <person name="Gan H.M."/>
            <person name="Gan H.Y."/>
            <person name="Savka M.A."/>
        </authorList>
    </citation>
    <scope>NUCLEOTIDE SEQUENCE [LARGE SCALE GENOMIC DNA]</scope>
    <source>
        <strain evidence="1">NBRC 16415</strain>
    </source>
</reference>
<name>A0A086P6M8_SPHHM</name>
<dbReference type="PATRIC" id="fig|1219045.3.peg.3212"/>
<comment type="caution">
    <text evidence="1">The sequence shown here is derived from an EMBL/GenBank/DDBJ whole genome shotgun (WGS) entry which is preliminary data.</text>
</comment>
<dbReference type="EMBL" id="JFZA02000037">
    <property type="protein sequence ID" value="KFG89046.1"/>
    <property type="molecule type" value="Genomic_DNA"/>
</dbReference>
<proteinExistence type="predicted"/>
<evidence type="ECO:0008006" key="3">
    <source>
        <dbReference type="Google" id="ProtNLM"/>
    </source>
</evidence>
<dbReference type="InterPro" id="IPR021341">
    <property type="entry name" value="DUF2958"/>
</dbReference>
<evidence type="ECO:0000313" key="1">
    <source>
        <dbReference type="EMBL" id="KFG89046.1"/>
    </source>
</evidence>
<evidence type="ECO:0000313" key="2">
    <source>
        <dbReference type="Proteomes" id="UP000024284"/>
    </source>
</evidence>
<dbReference type="Pfam" id="PF11171">
    <property type="entry name" value="DUF2958"/>
    <property type="match status" value="1"/>
</dbReference>
<dbReference type="AlphaFoldDB" id="A0A086P6M8"/>
<organism evidence="1 2">
    <name type="scientific">Sphingobium herbicidovorans (strain ATCC 700291 / DSM 11019 / CCUG 56400 / KCTC 2939 / LMG 18315 / NBRC 16415 / MH)</name>
    <name type="common">Sphingomonas herbicidovorans</name>
    <dbReference type="NCBI Taxonomy" id="1219045"/>
    <lineage>
        <taxon>Bacteria</taxon>
        <taxon>Pseudomonadati</taxon>
        <taxon>Pseudomonadota</taxon>
        <taxon>Alphaproteobacteria</taxon>
        <taxon>Sphingomonadales</taxon>
        <taxon>Sphingomonadaceae</taxon>
        <taxon>Sphingobium</taxon>
    </lineage>
</organism>
<sequence>MILLTPELRAALSANFAASMEAQHDDRLHDPAPVVKFFNPVGAATWLATELYENGDTLFGLADLGFGCPELGCFSLMEIEAIRLPFGLRIERDLGFAAPFPLSAWAQTAQRTGSIIQAETFLNRASSRFHKLPPSHGG</sequence>
<dbReference type="Proteomes" id="UP000024284">
    <property type="component" value="Unassembled WGS sequence"/>
</dbReference>
<dbReference type="eggNOG" id="COG3616">
    <property type="taxonomic scope" value="Bacteria"/>
</dbReference>
<keyword evidence="2" id="KW-1185">Reference proteome</keyword>
<dbReference type="OrthoDB" id="1070337at2"/>